<evidence type="ECO:0000313" key="3">
    <source>
        <dbReference type="Proteomes" id="UP000198928"/>
    </source>
</evidence>
<accession>A0A1I4HZ22</accession>
<gene>
    <name evidence="2" type="ORF">SAMN05192584_11977</name>
</gene>
<dbReference type="SUPFAM" id="SSF55729">
    <property type="entry name" value="Acyl-CoA N-acyltransferases (Nat)"/>
    <property type="match status" value="1"/>
</dbReference>
<dbReference type="Proteomes" id="UP000198928">
    <property type="component" value="Unassembled WGS sequence"/>
</dbReference>
<dbReference type="EMBL" id="FOSG01000019">
    <property type="protein sequence ID" value="SFL46821.1"/>
    <property type="molecule type" value="Genomic_DNA"/>
</dbReference>
<dbReference type="GO" id="GO:0005737">
    <property type="term" value="C:cytoplasm"/>
    <property type="evidence" value="ECO:0007669"/>
    <property type="project" value="TreeGrafter"/>
</dbReference>
<dbReference type="AlphaFoldDB" id="A0A1I4HZ22"/>
<evidence type="ECO:0000259" key="1">
    <source>
        <dbReference type="PROSITE" id="PS51186"/>
    </source>
</evidence>
<reference evidence="3" key="1">
    <citation type="submission" date="2016-10" db="EMBL/GenBank/DDBJ databases">
        <authorList>
            <person name="Varghese N."/>
            <person name="Submissions S."/>
        </authorList>
    </citation>
    <scope>NUCLEOTIDE SEQUENCE [LARGE SCALE GENOMIC DNA]</scope>
    <source>
        <strain evidence="3">PL19</strain>
    </source>
</reference>
<organism evidence="2 3">
    <name type="scientific">Streptomyces pini</name>
    <dbReference type="NCBI Taxonomy" id="1520580"/>
    <lineage>
        <taxon>Bacteria</taxon>
        <taxon>Bacillati</taxon>
        <taxon>Actinomycetota</taxon>
        <taxon>Actinomycetes</taxon>
        <taxon>Kitasatosporales</taxon>
        <taxon>Streptomycetaceae</taxon>
        <taxon>Streptomyces</taxon>
    </lineage>
</organism>
<protein>
    <submittedName>
        <fullName evidence="2">Protein N-acetyltransferase, RimJ/RimL family</fullName>
    </submittedName>
</protein>
<dbReference type="PANTHER" id="PTHR43441:SF10">
    <property type="entry name" value="ACETYLTRANSFERASE"/>
    <property type="match status" value="1"/>
</dbReference>
<dbReference type="InterPro" id="IPR051908">
    <property type="entry name" value="Ribosomal_N-acetyltransferase"/>
</dbReference>
<dbReference type="OrthoDB" id="2061990at2"/>
<dbReference type="Pfam" id="PF13302">
    <property type="entry name" value="Acetyltransf_3"/>
    <property type="match status" value="1"/>
</dbReference>
<dbReference type="Gene3D" id="3.40.630.30">
    <property type="match status" value="1"/>
</dbReference>
<keyword evidence="3" id="KW-1185">Reference proteome</keyword>
<dbReference type="InterPro" id="IPR016181">
    <property type="entry name" value="Acyl_CoA_acyltransferase"/>
</dbReference>
<dbReference type="GO" id="GO:0008999">
    <property type="term" value="F:protein-N-terminal-alanine acetyltransferase activity"/>
    <property type="evidence" value="ECO:0007669"/>
    <property type="project" value="TreeGrafter"/>
</dbReference>
<dbReference type="RefSeq" id="WP_093851587.1">
    <property type="nucleotide sequence ID" value="NZ_FOSG01000019.1"/>
</dbReference>
<evidence type="ECO:0000313" key="2">
    <source>
        <dbReference type="EMBL" id="SFL46821.1"/>
    </source>
</evidence>
<feature type="domain" description="N-acetyltransferase" evidence="1">
    <location>
        <begin position="11"/>
        <end position="169"/>
    </location>
</feature>
<sequence>MRDRLRLPAGLCLRPWALSDVPAVLEAFAEPVMGRQADAPVTTAAEAEQWVRRRRDQWRRGVAYGFTVADGGDTALGGVAVGGVNTRHGTGWISYWTTAAARGRGVASHGCQALADWCFTDLGLFRLELGHRTDNPASCRVARAAGFAPEGLQRQKLAYDGVRYDVELHARLATDPHPERQEHESRISRHFERARKWGAVEDAERLHEAEKRNR</sequence>
<dbReference type="GO" id="GO:1990189">
    <property type="term" value="F:protein N-terminal-serine acetyltransferase activity"/>
    <property type="evidence" value="ECO:0007669"/>
    <property type="project" value="TreeGrafter"/>
</dbReference>
<name>A0A1I4HZ22_9ACTN</name>
<dbReference type="InterPro" id="IPR000182">
    <property type="entry name" value="GNAT_dom"/>
</dbReference>
<keyword evidence="2" id="KW-0808">Transferase</keyword>
<dbReference type="PANTHER" id="PTHR43441">
    <property type="entry name" value="RIBOSOMAL-PROTEIN-SERINE ACETYLTRANSFERASE"/>
    <property type="match status" value="1"/>
</dbReference>
<dbReference type="PROSITE" id="PS51186">
    <property type="entry name" value="GNAT"/>
    <property type="match status" value="1"/>
</dbReference>
<proteinExistence type="predicted"/>